<dbReference type="STRING" id="1406840.Q763_09270"/>
<name>A0A0A2LX85_9FLAO</name>
<evidence type="ECO:0000313" key="1">
    <source>
        <dbReference type="EMBL" id="KGO80720.1"/>
    </source>
</evidence>
<evidence type="ECO:0000313" key="2">
    <source>
        <dbReference type="Proteomes" id="UP000030129"/>
    </source>
</evidence>
<gene>
    <name evidence="1" type="ORF">Q763_09270</name>
</gene>
<dbReference type="AlphaFoldDB" id="A0A0A2LX85"/>
<reference evidence="1 2" key="1">
    <citation type="submission" date="2013-09" db="EMBL/GenBank/DDBJ databases">
        <authorList>
            <person name="Zeng Z."/>
            <person name="Chen C."/>
        </authorList>
    </citation>
    <scope>NUCLEOTIDE SEQUENCE [LARGE SCALE GENOMIC DNA]</scope>
    <source>
        <strain evidence="1 2">F44-8</strain>
    </source>
</reference>
<sequence>MKNNFIMIKHTFLYITFLLLSVSGFAQNSNLYKAWLPTGKHGDVYTYEAINDIGAYPNAFIFDKSGILLEKYKGVNCGTSKVRGTDKDVNINPKTQVLGKWRWLKPSVIEMETKERGALIRKKYKVSKVDDTSLILIDLY</sequence>
<dbReference type="Proteomes" id="UP000030129">
    <property type="component" value="Unassembled WGS sequence"/>
</dbReference>
<comment type="caution">
    <text evidence="1">The sequence shown here is derived from an EMBL/GenBank/DDBJ whole genome shotgun (WGS) entry which is preliminary data.</text>
</comment>
<protein>
    <submittedName>
        <fullName evidence="1">Uncharacterized protein</fullName>
    </submittedName>
</protein>
<dbReference type="EMBL" id="JRLV01000009">
    <property type="protein sequence ID" value="KGO80720.1"/>
    <property type="molecule type" value="Genomic_DNA"/>
</dbReference>
<organism evidence="1 2">
    <name type="scientific">Flavobacterium beibuense F44-8</name>
    <dbReference type="NCBI Taxonomy" id="1406840"/>
    <lineage>
        <taxon>Bacteria</taxon>
        <taxon>Pseudomonadati</taxon>
        <taxon>Bacteroidota</taxon>
        <taxon>Flavobacteriia</taxon>
        <taxon>Flavobacteriales</taxon>
        <taxon>Flavobacteriaceae</taxon>
        <taxon>Flavobacterium</taxon>
    </lineage>
</organism>
<keyword evidence="2" id="KW-1185">Reference proteome</keyword>
<dbReference type="PROSITE" id="PS50096">
    <property type="entry name" value="IQ"/>
    <property type="match status" value="1"/>
</dbReference>
<proteinExistence type="predicted"/>
<accession>A0A0A2LX85</accession>